<reference evidence="1 2" key="1">
    <citation type="submission" date="2014-04" db="EMBL/GenBank/DDBJ databases">
        <authorList>
            <consortium name="DOE Joint Genome Institute"/>
            <person name="Kuo A."/>
            <person name="Kohler A."/>
            <person name="Jargeat P."/>
            <person name="Nagy L.G."/>
            <person name="Floudas D."/>
            <person name="Copeland A."/>
            <person name="Barry K.W."/>
            <person name="Cichocki N."/>
            <person name="Veneault-Fourrey C."/>
            <person name="LaButti K."/>
            <person name="Lindquist E.A."/>
            <person name="Lipzen A."/>
            <person name="Lundell T."/>
            <person name="Morin E."/>
            <person name="Murat C."/>
            <person name="Sun H."/>
            <person name="Tunlid A."/>
            <person name="Henrissat B."/>
            <person name="Grigoriev I.V."/>
            <person name="Hibbett D.S."/>
            <person name="Martin F."/>
            <person name="Nordberg H.P."/>
            <person name="Cantor M.N."/>
            <person name="Hua S.X."/>
        </authorList>
    </citation>
    <scope>NUCLEOTIDE SEQUENCE [LARGE SCALE GENOMIC DNA]</scope>
    <source>
        <strain evidence="1 2">Ve08.2h10</strain>
    </source>
</reference>
<sequence>CLAMPCTEYKVFSLNHSLHTSFFQVLVDSIWVEGLIDDIGETFGQTPLGTNSRDGGNIETSGRCNSMTSMTRIRHGEDGVLLCG</sequence>
<dbReference type="Proteomes" id="UP000054538">
    <property type="component" value="Unassembled WGS sequence"/>
</dbReference>
<name>A0A0D0D277_9AGAM</name>
<protein>
    <submittedName>
        <fullName evidence="1">Unplaced genomic scaffold scaffold_2064, whole genome shotgun sequence</fullName>
    </submittedName>
</protein>
<organism evidence="1 2">
    <name type="scientific">Paxillus rubicundulus Ve08.2h10</name>
    <dbReference type="NCBI Taxonomy" id="930991"/>
    <lineage>
        <taxon>Eukaryota</taxon>
        <taxon>Fungi</taxon>
        <taxon>Dikarya</taxon>
        <taxon>Basidiomycota</taxon>
        <taxon>Agaricomycotina</taxon>
        <taxon>Agaricomycetes</taxon>
        <taxon>Agaricomycetidae</taxon>
        <taxon>Boletales</taxon>
        <taxon>Paxilineae</taxon>
        <taxon>Paxillaceae</taxon>
        <taxon>Paxillus</taxon>
    </lineage>
</organism>
<keyword evidence="2" id="KW-1185">Reference proteome</keyword>
<dbReference type="AlphaFoldDB" id="A0A0D0D277"/>
<accession>A0A0D0D277</accession>
<evidence type="ECO:0000313" key="2">
    <source>
        <dbReference type="Proteomes" id="UP000054538"/>
    </source>
</evidence>
<gene>
    <name evidence="1" type="ORF">PAXRUDRAFT_166104</name>
</gene>
<dbReference type="HOGENOM" id="CLU_190883_0_0_1"/>
<reference evidence="2" key="2">
    <citation type="submission" date="2015-01" db="EMBL/GenBank/DDBJ databases">
        <title>Evolutionary Origins and Diversification of the Mycorrhizal Mutualists.</title>
        <authorList>
            <consortium name="DOE Joint Genome Institute"/>
            <consortium name="Mycorrhizal Genomics Consortium"/>
            <person name="Kohler A."/>
            <person name="Kuo A."/>
            <person name="Nagy L.G."/>
            <person name="Floudas D."/>
            <person name="Copeland A."/>
            <person name="Barry K.W."/>
            <person name="Cichocki N."/>
            <person name="Veneault-Fourrey C."/>
            <person name="LaButti K."/>
            <person name="Lindquist E.A."/>
            <person name="Lipzen A."/>
            <person name="Lundell T."/>
            <person name="Morin E."/>
            <person name="Murat C."/>
            <person name="Riley R."/>
            <person name="Ohm R."/>
            <person name="Sun H."/>
            <person name="Tunlid A."/>
            <person name="Henrissat B."/>
            <person name="Grigoriev I.V."/>
            <person name="Hibbett D.S."/>
            <person name="Martin F."/>
        </authorList>
    </citation>
    <scope>NUCLEOTIDE SEQUENCE [LARGE SCALE GENOMIC DNA]</scope>
    <source>
        <strain evidence="2">Ve08.2h10</strain>
    </source>
</reference>
<feature type="non-terminal residue" evidence="1">
    <location>
        <position position="1"/>
    </location>
</feature>
<proteinExistence type="predicted"/>
<evidence type="ECO:0000313" key="1">
    <source>
        <dbReference type="EMBL" id="KIK77661.1"/>
    </source>
</evidence>
<dbReference type="EMBL" id="KN826886">
    <property type="protein sequence ID" value="KIK77661.1"/>
    <property type="molecule type" value="Genomic_DNA"/>
</dbReference>
<dbReference type="OrthoDB" id="2698482at2759"/>
<dbReference type="InParanoid" id="A0A0D0D277"/>